<organism evidence="3 4">
    <name type="scientific">Anaerotruncus colihominis</name>
    <dbReference type="NCBI Taxonomy" id="169435"/>
    <lineage>
        <taxon>Bacteria</taxon>
        <taxon>Bacillati</taxon>
        <taxon>Bacillota</taxon>
        <taxon>Clostridia</taxon>
        <taxon>Eubacteriales</taxon>
        <taxon>Oscillospiraceae</taxon>
        <taxon>Anaerotruncus</taxon>
    </lineage>
</organism>
<evidence type="ECO:0000313" key="3">
    <source>
        <dbReference type="EMBL" id="OUP69328.1"/>
    </source>
</evidence>
<evidence type="ECO:0000256" key="1">
    <source>
        <dbReference type="SAM" id="Phobius"/>
    </source>
</evidence>
<reference evidence="4" key="1">
    <citation type="submission" date="2017-04" db="EMBL/GenBank/DDBJ databases">
        <title>Function of individual gut microbiota members based on whole genome sequencing of pure cultures obtained from chicken caecum.</title>
        <authorList>
            <person name="Medvecky M."/>
            <person name="Cejkova D."/>
            <person name="Polansky O."/>
            <person name="Karasova D."/>
            <person name="Kubasova T."/>
            <person name="Cizek A."/>
            <person name="Rychlik I."/>
        </authorList>
    </citation>
    <scope>NUCLEOTIDE SEQUENCE [LARGE SCALE GENOMIC DNA]</scope>
    <source>
        <strain evidence="4">An175</strain>
    </source>
</reference>
<name>A0A1Y4MKR8_9FIRM</name>
<dbReference type="Pfam" id="PF12846">
    <property type="entry name" value="AAA_10"/>
    <property type="match status" value="1"/>
</dbReference>
<dbReference type="Gene3D" id="1.10.8.730">
    <property type="match status" value="1"/>
</dbReference>
<dbReference type="PANTHER" id="PTHR30121">
    <property type="entry name" value="UNCHARACTERIZED PROTEIN YJGR-RELATED"/>
    <property type="match status" value="1"/>
</dbReference>
<dbReference type="SUPFAM" id="SSF52540">
    <property type="entry name" value="P-loop containing nucleoside triphosphate hydrolases"/>
    <property type="match status" value="1"/>
</dbReference>
<dbReference type="InterPro" id="IPR003593">
    <property type="entry name" value="AAA+_ATPase"/>
</dbReference>
<comment type="caution">
    <text evidence="3">The sequence shown here is derived from an EMBL/GenBank/DDBJ whole genome shotgun (WGS) entry which is preliminary data.</text>
</comment>
<dbReference type="Gene3D" id="3.40.50.300">
    <property type="entry name" value="P-loop containing nucleotide triphosphate hydrolases"/>
    <property type="match status" value="1"/>
</dbReference>
<feature type="domain" description="AAA+ ATPase" evidence="2">
    <location>
        <begin position="608"/>
        <end position="913"/>
    </location>
</feature>
<dbReference type="CDD" id="cd01127">
    <property type="entry name" value="TrwB_TraG_TraD_VirD4"/>
    <property type="match status" value="1"/>
</dbReference>
<protein>
    <recommendedName>
        <fullName evidence="2">AAA+ ATPase domain-containing protein</fullName>
    </recommendedName>
</protein>
<accession>A0A1Y4MKR8</accession>
<dbReference type="InterPro" id="IPR027417">
    <property type="entry name" value="P-loop_NTPase"/>
</dbReference>
<keyword evidence="1" id="KW-1133">Transmembrane helix</keyword>
<evidence type="ECO:0000313" key="4">
    <source>
        <dbReference type="Proteomes" id="UP000196386"/>
    </source>
</evidence>
<keyword evidence="1" id="KW-0812">Transmembrane</keyword>
<dbReference type="InterPro" id="IPR002789">
    <property type="entry name" value="HerA_central"/>
</dbReference>
<sequence length="990" mass="113016">MILLSEKREHYDAFAIPRNFGEDGISFNGLSRRNLVEGCILAVASGYPIVAYCPGELSLKIILLCFISLPLFFIGLVGHGGESLSQFLFTVLKFLLFRRKLKYYIDTGEPEPPKAKGIAWVKALFKRRDPNVIRYKKVKKKKNNLGWFDKIFPSRIKKEEESDSAKSRRIHNQAQEFFPVEDIRGGMILTKDKRYLKVVEIRPINFLLRSASEQRDIIMSFAELLRVIPVKIQFKSNSNRADITKFLENTMEEMREETNPACIEMDKDYIEHIQSIATNNAISRRFFVIFEYENPLPAYHPSEKEIRFALESAARNFRSYLSRCGNSTVDFDNEKEENEFLLQMLYTLLDHYNTEELSLQDKIDRAFRMRLKGDNLEEMCTADYACPDELDFTHSKYAVIDGVYHAYLYIPSAGFKTLVGAAWLSPLVNAGEAIDLDLFLQKMPSDRMQVQVSRNLRLNKAKIQDVSSTSIDYNRMGDIMESGYYIQKGLNDGQELFYMNVLVTVKAFSKKDLENRVNEVVKMMTAKQITLKYCAYMQEQAFLSTLPLAKLDSKLYNLGKRNVLTNTAASTYMFTSFELCDEQGVLLGTNEHNNSLVILDLFDQKKYKNPHMTIMGTTGSGKTHTLQCLGTRMRRKHVNTYVIAPAKGHEFIRATKALGGEFIRISPGSPHCINIMEIRPMDHSASEFLDEMVEEQSYLSMKIDSLLIFFSIIMPEMTNIEEQLLDEALVKTYADFGITNDNDTLWDPERPGKFRLMPILGDLYQNLLHNPKAERLAIVLNRFVNGSAKSFNNQTNVDLSNPYTVIDLSYLKKKLLSAGMYIATDLIWDMARQNRLKQKAIIIDEVWQLIGSGSSPQAAEFLVEMAKIGRAHNTSVIFATQDISDFFSLEDGKYGKAIIANSKTKIILNLEPHEAEKCGEVLNLTATEVHKIKNFERGHGLLSSNGNNIAVRFQASALENALITTDPDELRKIAEEKRRHSGFDLEKQPS</sequence>
<dbReference type="EMBL" id="NFKP01000010">
    <property type="protein sequence ID" value="OUP69328.1"/>
    <property type="molecule type" value="Genomic_DNA"/>
</dbReference>
<dbReference type="SMART" id="SM00382">
    <property type="entry name" value="AAA"/>
    <property type="match status" value="1"/>
</dbReference>
<proteinExistence type="predicted"/>
<dbReference type="Pfam" id="PF01935">
    <property type="entry name" value="DUF87"/>
    <property type="match status" value="1"/>
</dbReference>
<dbReference type="Proteomes" id="UP000196386">
    <property type="component" value="Unassembled WGS sequence"/>
</dbReference>
<keyword evidence="1" id="KW-0472">Membrane</keyword>
<feature type="transmembrane region" description="Helical" evidence="1">
    <location>
        <begin position="61"/>
        <end position="81"/>
    </location>
</feature>
<dbReference type="PANTHER" id="PTHR30121:SF6">
    <property type="entry name" value="SLR6007 PROTEIN"/>
    <property type="match status" value="1"/>
</dbReference>
<dbReference type="InterPro" id="IPR051162">
    <property type="entry name" value="T4SS_component"/>
</dbReference>
<dbReference type="RefSeq" id="WP_087301168.1">
    <property type="nucleotide sequence ID" value="NZ_NFKP01000010.1"/>
</dbReference>
<dbReference type="AlphaFoldDB" id="A0A1Y4MKR8"/>
<evidence type="ECO:0000259" key="2">
    <source>
        <dbReference type="SMART" id="SM00382"/>
    </source>
</evidence>
<gene>
    <name evidence="3" type="ORF">B5F11_09575</name>
</gene>